<evidence type="ECO:0000259" key="6">
    <source>
        <dbReference type="PROSITE" id="PS51918"/>
    </source>
</evidence>
<proteinExistence type="predicted"/>
<dbReference type="InterPro" id="IPR023822">
    <property type="entry name" value="rSAM_TatD-assoc_bac"/>
</dbReference>
<dbReference type="Gene3D" id="3.20.20.70">
    <property type="entry name" value="Aldolase class I"/>
    <property type="match status" value="1"/>
</dbReference>
<dbReference type="Pfam" id="PF04055">
    <property type="entry name" value="Radical_SAM"/>
    <property type="match status" value="1"/>
</dbReference>
<evidence type="ECO:0000256" key="2">
    <source>
        <dbReference type="ARBA" id="ARBA00022691"/>
    </source>
</evidence>
<evidence type="ECO:0000256" key="4">
    <source>
        <dbReference type="ARBA" id="ARBA00023004"/>
    </source>
</evidence>
<dbReference type="NCBIfam" id="TIGR04038">
    <property type="entry name" value="tatD_link_rSAM"/>
    <property type="match status" value="1"/>
</dbReference>
<evidence type="ECO:0000256" key="3">
    <source>
        <dbReference type="ARBA" id="ARBA00022723"/>
    </source>
</evidence>
<feature type="domain" description="Radical SAM core" evidence="6">
    <location>
        <begin position="5"/>
        <end position="199"/>
    </location>
</feature>
<dbReference type="SUPFAM" id="SSF102114">
    <property type="entry name" value="Radical SAM enzymes"/>
    <property type="match status" value="1"/>
</dbReference>
<dbReference type="PROSITE" id="PS51918">
    <property type="entry name" value="RADICAL_SAM"/>
    <property type="match status" value="1"/>
</dbReference>
<evidence type="ECO:0000313" key="7">
    <source>
        <dbReference type="EMBL" id="MPN28778.1"/>
    </source>
</evidence>
<dbReference type="AlphaFoldDB" id="A0A645GPD5"/>
<organism evidence="7">
    <name type="scientific">bioreactor metagenome</name>
    <dbReference type="NCBI Taxonomy" id="1076179"/>
    <lineage>
        <taxon>unclassified sequences</taxon>
        <taxon>metagenomes</taxon>
        <taxon>ecological metagenomes</taxon>
    </lineage>
</organism>
<dbReference type="PANTHER" id="PTHR42836:SF1">
    <property type="entry name" value="7-CARBOXY-7-DEAZAGUANINE SYNTHASE"/>
    <property type="match status" value="1"/>
</dbReference>
<reference evidence="7" key="1">
    <citation type="submission" date="2019-08" db="EMBL/GenBank/DDBJ databases">
        <authorList>
            <person name="Kucharzyk K."/>
            <person name="Murdoch R.W."/>
            <person name="Higgins S."/>
            <person name="Loffler F."/>
        </authorList>
    </citation>
    <scope>NUCLEOTIDE SEQUENCE</scope>
</reference>
<dbReference type="CDD" id="cd01335">
    <property type="entry name" value="Radical_SAM"/>
    <property type="match status" value="1"/>
</dbReference>
<dbReference type="GO" id="GO:0003824">
    <property type="term" value="F:catalytic activity"/>
    <property type="evidence" value="ECO:0007669"/>
    <property type="project" value="InterPro"/>
</dbReference>
<keyword evidence="3" id="KW-0479">Metal-binding</keyword>
<comment type="caution">
    <text evidence="7">The sequence shown here is derived from an EMBL/GenBank/DDBJ whole genome shotgun (WGS) entry which is preliminary data.</text>
</comment>
<keyword evidence="4" id="KW-0408">Iron</keyword>
<sequence length="199" mass="22854">MTITYTHENTIYVNVTNKCSNCCAFCIRNNKDNIDESGSLWLEREPTKEEILQDILQRDLTKYDELCFCGFGEPTYRIEDILWVSKEIKSHSEIPIRINTNGHANLIHGRDVAPLMDGLIDTVSISLNAKNAEWYHELCRSQFGLKAFDGLLDFAKKAKPYVKRVVLTVVDVLPQADVDECKKIAKDIGVDFRVRHFEQ</sequence>
<gene>
    <name evidence="7" type="ORF">SDC9_176223</name>
</gene>
<dbReference type="GO" id="GO:0051539">
    <property type="term" value="F:4 iron, 4 sulfur cluster binding"/>
    <property type="evidence" value="ECO:0007669"/>
    <property type="project" value="UniProtKB-KW"/>
</dbReference>
<dbReference type="PANTHER" id="PTHR42836">
    <property type="entry name" value="7-CARBOXY-7-DEAZAGUANINE SYNTHASE"/>
    <property type="match status" value="1"/>
</dbReference>
<evidence type="ECO:0000256" key="5">
    <source>
        <dbReference type="ARBA" id="ARBA00023014"/>
    </source>
</evidence>
<dbReference type="InterPro" id="IPR058240">
    <property type="entry name" value="rSAM_sf"/>
</dbReference>
<dbReference type="SFLD" id="SFLDS00029">
    <property type="entry name" value="Radical_SAM"/>
    <property type="match status" value="1"/>
</dbReference>
<dbReference type="EMBL" id="VSSQ01079190">
    <property type="protein sequence ID" value="MPN28778.1"/>
    <property type="molecule type" value="Genomic_DNA"/>
</dbReference>
<protein>
    <recommendedName>
        <fullName evidence="6">Radical SAM core domain-containing protein</fullName>
    </recommendedName>
</protein>
<dbReference type="SFLD" id="SFLDG01111">
    <property type="entry name" value="Uncharacterised_Radical_SAM_Su"/>
    <property type="match status" value="1"/>
</dbReference>
<dbReference type="InterPro" id="IPR013785">
    <property type="entry name" value="Aldolase_TIM"/>
</dbReference>
<keyword evidence="1" id="KW-0004">4Fe-4S</keyword>
<dbReference type="InterPro" id="IPR023821">
    <property type="entry name" value="rSAM_TatD-assoc"/>
</dbReference>
<name>A0A645GPD5_9ZZZZ</name>
<evidence type="ECO:0000256" key="1">
    <source>
        <dbReference type="ARBA" id="ARBA00022485"/>
    </source>
</evidence>
<accession>A0A645GPD5</accession>
<dbReference type="GO" id="GO:0046872">
    <property type="term" value="F:metal ion binding"/>
    <property type="evidence" value="ECO:0007669"/>
    <property type="project" value="UniProtKB-KW"/>
</dbReference>
<keyword evidence="2" id="KW-0949">S-adenosyl-L-methionine</keyword>
<dbReference type="NCBIfam" id="TIGR04100">
    <property type="entry name" value="rSAM_pair_X"/>
    <property type="match status" value="1"/>
</dbReference>
<keyword evidence="5" id="KW-0411">Iron-sulfur</keyword>
<dbReference type="InterPro" id="IPR007197">
    <property type="entry name" value="rSAM"/>
</dbReference>